<dbReference type="RefSeq" id="XP_005538435.1">
    <property type="nucleotide sequence ID" value="XM_005538378.1"/>
</dbReference>
<comment type="subcellular location">
    <subcellularLocation>
        <location evidence="1">Endomembrane system</location>
    </subcellularLocation>
</comment>
<evidence type="ECO:0000256" key="5">
    <source>
        <dbReference type="ARBA" id="ARBA00023136"/>
    </source>
</evidence>
<evidence type="ECO:0000256" key="1">
    <source>
        <dbReference type="ARBA" id="ARBA00004308"/>
    </source>
</evidence>
<dbReference type="InterPro" id="IPR011012">
    <property type="entry name" value="Longin-like_dom_sf"/>
</dbReference>
<dbReference type="InterPro" id="IPR016635">
    <property type="entry name" value="AP_complex_ssu"/>
</dbReference>
<reference evidence="8 9" key="1">
    <citation type="journal article" date="2004" name="Nature">
        <title>Genome sequence of the ultrasmall unicellular red alga Cyanidioschyzon merolae 10D.</title>
        <authorList>
            <person name="Matsuzaki M."/>
            <person name="Misumi O."/>
            <person name="Shin-i T."/>
            <person name="Maruyama S."/>
            <person name="Takahara M."/>
            <person name="Miyagishima S."/>
            <person name="Mori T."/>
            <person name="Nishida K."/>
            <person name="Yagisawa F."/>
            <person name="Nishida K."/>
            <person name="Yoshida Y."/>
            <person name="Nishimura Y."/>
            <person name="Nakao S."/>
            <person name="Kobayashi T."/>
            <person name="Momoyama Y."/>
            <person name="Higashiyama T."/>
            <person name="Minoda A."/>
            <person name="Sano M."/>
            <person name="Nomoto H."/>
            <person name="Oishi K."/>
            <person name="Hayashi H."/>
            <person name="Ohta F."/>
            <person name="Nishizaka S."/>
            <person name="Haga S."/>
            <person name="Miura S."/>
            <person name="Morishita T."/>
            <person name="Kabeya Y."/>
            <person name="Terasawa K."/>
            <person name="Suzuki Y."/>
            <person name="Ishii Y."/>
            <person name="Asakawa S."/>
            <person name="Takano H."/>
            <person name="Ohta N."/>
            <person name="Kuroiwa H."/>
            <person name="Tanaka K."/>
            <person name="Shimizu N."/>
            <person name="Sugano S."/>
            <person name="Sato N."/>
            <person name="Nozaki H."/>
            <person name="Ogasawara N."/>
            <person name="Kohara Y."/>
            <person name="Kuroiwa T."/>
        </authorList>
    </citation>
    <scope>NUCLEOTIDE SEQUENCE [LARGE SCALE GENOMIC DNA]</scope>
    <source>
        <strain evidence="8 9">10D</strain>
    </source>
</reference>
<name>M1VB19_CYAM1</name>
<evidence type="ECO:0000313" key="8">
    <source>
        <dbReference type="EMBL" id="BAM82399.1"/>
    </source>
</evidence>
<dbReference type="Gramene" id="CMR144CT">
    <property type="protein sequence ID" value="CMR144CT"/>
    <property type="gene ID" value="CMR144C"/>
</dbReference>
<dbReference type="SUPFAM" id="SSF64356">
    <property type="entry name" value="SNARE-like"/>
    <property type="match status" value="1"/>
</dbReference>
<keyword evidence="5 6" id="KW-0472">Membrane</keyword>
<evidence type="ECO:0000259" key="7">
    <source>
        <dbReference type="Pfam" id="PF01217"/>
    </source>
</evidence>
<dbReference type="PIRSF" id="PIRSF015588">
    <property type="entry name" value="AP_complex_sigma"/>
    <property type="match status" value="1"/>
</dbReference>
<protein>
    <recommendedName>
        <fullName evidence="6">AP complex subunit sigma</fullName>
    </recommendedName>
</protein>
<keyword evidence="4 6" id="KW-0653">Protein transport</keyword>
<dbReference type="EMBL" id="AP006500">
    <property type="protein sequence ID" value="BAM82399.1"/>
    <property type="molecule type" value="Genomic_DNA"/>
</dbReference>
<dbReference type="AlphaFoldDB" id="M1VB19"/>
<evidence type="ECO:0000256" key="3">
    <source>
        <dbReference type="ARBA" id="ARBA00022448"/>
    </source>
</evidence>
<dbReference type="InterPro" id="IPR022775">
    <property type="entry name" value="AP_mu_sigma_su"/>
</dbReference>
<dbReference type="STRING" id="280699.M1VB19"/>
<comment type="similarity">
    <text evidence="2 6">Belongs to the adaptor complexes small subunit family.</text>
</comment>
<reference evidence="8 9" key="2">
    <citation type="journal article" date="2007" name="BMC Biol.">
        <title>A 100%-complete sequence reveals unusually simple genomic features in the hot-spring red alga Cyanidioschyzon merolae.</title>
        <authorList>
            <person name="Nozaki H."/>
            <person name="Takano H."/>
            <person name="Misumi O."/>
            <person name="Terasawa K."/>
            <person name="Matsuzaki M."/>
            <person name="Maruyama S."/>
            <person name="Nishida K."/>
            <person name="Yagisawa F."/>
            <person name="Yoshida Y."/>
            <person name="Fujiwara T."/>
            <person name="Takio S."/>
            <person name="Tamura K."/>
            <person name="Chung S.J."/>
            <person name="Nakamura S."/>
            <person name="Kuroiwa H."/>
            <person name="Tanaka K."/>
            <person name="Sato N."/>
            <person name="Kuroiwa T."/>
        </authorList>
    </citation>
    <scope>NUCLEOTIDE SEQUENCE [LARGE SCALE GENOMIC DNA]</scope>
    <source>
        <strain evidence="8 9">10D</strain>
    </source>
</reference>
<feature type="domain" description="AP complex mu/sigma subunit" evidence="7">
    <location>
        <begin position="3"/>
        <end position="180"/>
    </location>
</feature>
<dbReference type="GeneID" id="16996827"/>
<evidence type="ECO:0000256" key="6">
    <source>
        <dbReference type="PIRNR" id="PIRNR015588"/>
    </source>
</evidence>
<organism evidence="8 9">
    <name type="scientific">Cyanidioschyzon merolae (strain NIES-3377 / 10D)</name>
    <name type="common">Unicellular red alga</name>
    <dbReference type="NCBI Taxonomy" id="280699"/>
    <lineage>
        <taxon>Eukaryota</taxon>
        <taxon>Rhodophyta</taxon>
        <taxon>Bangiophyceae</taxon>
        <taxon>Cyanidiales</taxon>
        <taxon>Cyanidiaceae</taxon>
        <taxon>Cyanidioschyzon</taxon>
    </lineage>
</organism>
<dbReference type="PANTHER" id="PTHR11753">
    <property type="entry name" value="ADAPTOR COMPLEXES SMALL SUBUNIT FAMILY"/>
    <property type="match status" value="1"/>
</dbReference>
<dbReference type="GO" id="GO:0006886">
    <property type="term" value="P:intracellular protein transport"/>
    <property type="evidence" value="ECO:0007669"/>
    <property type="project" value="UniProtKB-UniRule"/>
</dbReference>
<dbReference type="HOGENOM" id="CLU_061221_0_0_1"/>
<evidence type="ECO:0000313" key="9">
    <source>
        <dbReference type="Proteomes" id="UP000007014"/>
    </source>
</evidence>
<evidence type="ECO:0000256" key="4">
    <source>
        <dbReference type="ARBA" id="ARBA00022927"/>
    </source>
</evidence>
<dbReference type="Proteomes" id="UP000007014">
    <property type="component" value="Chromosome 18"/>
</dbReference>
<dbReference type="Gene3D" id="3.30.450.60">
    <property type="match status" value="1"/>
</dbReference>
<dbReference type="OrthoDB" id="371463at2759"/>
<dbReference type="GO" id="GO:0012505">
    <property type="term" value="C:endomembrane system"/>
    <property type="evidence" value="ECO:0007669"/>
    <property type="project" value="UniProtKB-SubCell"/>
</dbReference>
<keyword evidence="3 6" id="KW-0813">Transport</keyword>
<proteinExistence type="inferred from homology"/>
<evidence type="ECO:0000256" key="2">
    <source>
        <dbReference type="ARBA" id="ARBA00006972"/>
    </source>
</evidence>
<sequence>MTFRFLLMMSRHGKVRVAKWFESFTQAEKQRIIRDMMNLVLLRDPNWSNVVDYYNAVAGQRAASSKTNGVQPTVSDAVRLHTTGQYRDRLVYRRYAALYIILCIDAESLATGEANELLALDMIHLLVECLDRYFGNVCELDLIFNFPNVYQIIDDMFMAGEFQESSRDVILHSIRTSDSMAGQERDEKHRA</sequence>
<dbReference type="KEGG" id="cme:CYME_CMR144C"/>
<dbReference type="eggNOG" id="KOG0934">
    <property type="taxonomic scope" value="Eukaryota"/>
</dbReference>
<keyword evidence="9" id="KW-1185">Reference proteome</keyword>
<dbReference type="Pfam" id="PF01217">
    <property type="entry name" value="Clat_adaptor_s"/>
    <property type="match status" value="1"/>
</dbReference>
<dbReference type="OMA" id="KAYHILD"/>
<gene>
    <name evidence="8" type="ORF">CYME_CMR144C</name>
</gene>
<accession>M1VB19</accession>